<evidence type="ECO:0000256" key="1">
    <source>
        <dbReference type="ARBA" id="ARBA00006432"/>
    </source>
</evidence>
<dbReference type="Proteomes" id="UP001519343">
    <property type="component" value="Unassembled WGS sequence"/>
</dbReference>
<evidence type="ECO:0000313" key="11">
    <source>
        <dbReference type="Proteomes" id="UP001519343"/>
    </source>
</evidence>
<accession>A0ABS4GM27</accession>
<protein>
    <recommendedName>
        <fullName evidence="2">acetate--CoA ligase</fullName>
        <ecNumber evidence="2">6.2.1.1</ecNumber>
    </recommendedName>
</protein>
<comment type="similarity">
    <text evidence="1">Belongs to the ATP-dependent AMP-binding enzyme family.</text>
</comment>
<name>A0ABS4GM27_9BACL</name>
<evidence type="ECO:0000256" key="4">
    <source>
        <dbReference type="ARBA" id="ARBA00022741"/>
    </source>
</evidence>
<dbReference type="InterPro" id="IPR020845">
    <property type="entry name" value="AMP-binding_CS"/>
</dbReference>
<dbReference type="Gene3D" id="3.40.50.12780">
    <property type="entry name" value="N-terminal domain of ligase-like"/>
    <property type="match status" value="1"/>
</dbReference>
<comment type="caution">
    <text evidence="10">The sequence shown here is derived from an EMBL/GenBank/DDBJ whole genome shotgun (WGS) entry which is preliminary data.</text>
</comment>
<dbReference type="PROSITE" id="PS00455">
    <property type="entry name" value="AMP_BINDING"/>
    <property type="match status" value="1"/>
</dbReference>
<keyword evidence="6" id="KW-0007">Acetylation</keyword>
<dbReference type="GO" id="GO:0003987">
    <property type="term" value="F:acetate-CoA ligase activity"/>
    <property type="evidence" value="ECO:0007669"/>
    <property type="project" value="UniProtKB-EC"/>
</dbReference>
<organism evidence="10 11">
    <name type="scientific">Ammoniphilus resinae</name>
    <dbReference type="NCBI Taxonomy" id="861532"/>
    <lineage>
        <taxon>Bacteria</taxon>
        <taxon>Bacillati</taxon>
        <taxon>Bacillota</taxon>
        <taxon>Bacilli</taxon>
        <taxon>Bacillales</taxon>
        <taxon>Paenibacillaceae</taxon>
        <taxon>Aneurinibacillus group</taxon>
        <taxon>Ammoniphilus</taxon>
    </lineage>
</organism>
<proteinExistence type="inferred from homology"/>
<sequence length="657" mass="73313">MQTKAVWFPSKELIESTRLYQWMQKLGYDDYDRFFEASVHDIAWFWDKAVKELGIEWFQPYTATLDLSRGMEWPKWFTDGKINVVHNALDKWSHDPGTSEQCALVWEGDDGSVKKYTFKQLSDWVACVAQGLKQEGIKKGDCISIYMPMIPETVVIMLAAAKIGAVFSPAFSGYGAEAVATRLNASSAKVLVTADGFLRRGKVVKMKEEADRAAALAPSVEKMIVVRRLGLEISWQAERDVKWEELESSEPIDYTEVMSSEDPLMLLYTSGTTGKPKGTVHTHAGFPLKAAFDAGMGMNVKQGDTLFWVTDMGWMMGPFLVFGALVNGATAMLYEGTPEYPEPDRLWKLIAEHGVSHLGISPTLIRSLMKYDVSWVQKHDISCLQVIGSTGEPWNPEPWKWLFEKIGNKRVPIFNYSGGTEISGGILGNVLLKPIAPTTFNSPLPGMAVSVYDESGKHVINQVGELVIKQPWVGMTNGFWEDPERYKEAYWNRWPDTWVHGDWVILDDEGFWTITGRSDDTLNVAGKRVGPAEIESALVNHNAVLEAGAIGVPDDLKGEAAVCFVVLKPDKTPTPQLKKELLNIVAVSLGKALRPKEVYFVPDLPKTRNAKVMRRAIRAAFLNKETGDLSSLENANAVDMIREIGRVAEGEKQIRQE</sequence>
<dbReference type="PANTHER" id="PTHR24095:SF14">
    <property type="entry name" value="ACETYL-COENZYME A SYNTHETASE 1"/>
    <property type="match status" value="1"/>
</dbReference>
<evidence type="ECO:0000256" key="5">
    <source>
        <dbReference type="ARBA" id="ARBA00022840"/>
    </source>
</evidence>
<gene>
    <name evidence="10" type="ORF">J2Z37_001306</name>
</gene>
<dbReference type="InterPro" id="IPR042099">
    <property type="entry name" value="ANL_N_sf"/>
</dbReference>
<feature type="domain" description="Acetyl-coenzyme A synthetase N-terminal" evidence="9">
    <location>
        <begin position="31"/>
        <end position="88"/>
    </location>
</feature>
<evidence type="ECO:0000259" key="7">
    <source>
        <dbReference type="Pfam" id="PF00501"/>
    </source>
</evidence>
<evidence type="ECO:0000256" key="3">
    <source>
        <dbReference type="ARBA" id="ARBA00022598"/>
    </source>
</evidence>
<evidence type="ECO:0000259" key="8">
    <source>
        <dbReference type="Pfam" id="PF13193"/>
    </source>
</evidence>
<dbReference type="InterPro" id="IPR000873">
    <property type="entry name" value="AMP-dep_synth/lig_dom"/>
</dbReference>
<dbReference type="InterPro" id="IPR045851">
    <property type="entry name" value="AMP-bd_C_sf"/>
</dbReference>
<keyword evidence="4" id="KW-0547">Nucleotide-binding</keyword>
<dbReference type="Pfam" id="PF16177">
    <property type="entry name" value="ACAS_N"/>
    <property type="match status" value="1"/>
</dbReference>
<dbReference type="RefSeq" id="WP_209809377.1">
    <property type="nucleotide sequence ID" value="NZ_JAGGKT010000002.1"/>
</dbReference>
<dbReference type="Gene3D" id="3.30.300.30">
    <property type="match status" value="1"/>
</dbReference>
<keyword evidence="5" id="KW-0067">ATP-binding</keyword>
<keyword evidence="3 10" id="KW-0436">Ligase</keyword>
<reference evidence="10 11" key="1">
    <citation type="submission" date="2021-03" db="EMBL/GenBank/DDBJ databases">
        <title>Genomic Encyclopedia of Type Strains, Phase IV (KMG-IV): sequencing the most valuable type-strain genomes for metagenomic binning, comparative biology and taxonomic classification.</title>
        <authorList>
            <person name="Goeker M."/>
        </authorList>
    </citation>
    <scope>NUCLEOTIDE SEQUENCE [LARGE SCALE GENOMIC DNA]</scope>
    <source>
        <strain evidence="10 11">DSM 24738</strain>
    </source>
</reference>
<evidence type="ECO:0000259" key="9">
    <source>
        <dbReference type="Pfam" id="PF16177"/>
    </source>
</evidence>
<dbReference type="Pfam" id="PF13193">
    <property type="entry name" value="AMP-binding_C"/>
    <property type="match status" value="1"/>
</dbReference>
<evidence type="ECO:0000256" key="2">
    <source>
        <dbReference type="ARBA" id="ARBA00013275"/>
    </source>
</evidence>
<dbReference type="SUPFAM" id="SSF56801">
    <property type="entry name" value="Acetyl-CoA synthetase-like"/>
    <property type="match status" value="1"/>
</dbReference>
<dbReference type="PANTHER" id="PTHR24095">
    <property type="entry name" value="ACETYL-COENZYME A SYNTHETASE"/>
    <property type="match status" value="1"/>
</dbReference>
<dbReference type="EMBL" id="JAGGKT010000002">
    <property type="protein sequence ID" value="MBP1931309.1"/>
    <property type="molecule type" value="Genomic_DNA"/>
</dbReference>
<dbReference type="InterPro" id="IPR032387">
    <property type="entry name" value="ACAS_N"/>
</dbReference>
<evidence type="ECO:0000256" key="6">
    <source>
        <dbReference type="ARBA" id="ARBA00022990"/>
    </source>
</evidence>
<evidence type="ECO:0000313" key="10">
    <source>
        <dbReference type="EMBL" id="MBP1931309.1"/>
    </source>
</evidence>
<dbReference type="EC" id="6.2.1.1" evidence="2"/>
<feature type="domain" description="AMP-binding enzyme C-terminal" evidence="8">
    <location>
        <begin position="533"/>
        <end position="611"/>
    </location>
</feature>
<dbReference type="Pfam" id="PF00501">
    <property type="entry name" value="AMP-binding"/>
    <property type="match status" value="1"/>
</dbReference>
<keyword evidence="11" id="KW-1185">Reference proteome</keyword>
<dbReference type="InterPro" id="IPR025110">
    <property type="entry name" value="AMP-bd_C"/>
</dbReference>
<feature type="domain" description="AMP-dependent synthetase/ligase" evidence="7">
    <location>
        <begin position="100"/>
        <end position="478"/>
    </location>
</feature>